<dbReference type="AlphaFoldDB" id="A0A914ZM99"/>
<evidence type="ECO:0000313" key="2">
    <source>
        <dbReference type="Proteomes" id="UP000887569"/>
    </source>
</evidence>
<protein>
    <submittedName>
        <fullName evidence="3">Uncharacterized protein</fullName>
    </submittedName>
</protein>
<name>A0A914ZM99_PARUN</name>
<feature type="chain" id="PRO_5037747569" evidence="1">
    <location>
        <begin position="24"/>
        <end position="293"/>
    </location>
</feature>
<reference evidence="3" key="1">
    <citation type="submission" date="2022-11" db="UniProtKB">
        <authorList>
            <consortium name="WormBaseParasite"/>
        </authorList>
    </citation>
    <scope>IDENTIFICATION</scope>
</reference>
<dbReference type="Proteomes" id="UP000887569">
    <property type="component" value="Unplaced"/>
</dbReference>
<keyword evidence="2" id="KW-1185">Reference proteome</keyword>
<accession>A0A914ZM99</accession>
<proteinExistence type="predicted"/>
<dbReference type="WBParaSite" id="PgB05_g101_t01">
    <property type="protein sequence ID" value="PgB05_g101_t01"/>
    <property type="gene ID" value="PgB05_g101"/>
</dbReference>
<organism evidence="2 3">
    <name type="scientific">Parascaris univalens</name>
    <name type="common">Nematode worm</name>
    <dbReference type="NCBI Taxonomy" id="6257"/>
    <lineage>
        <taxon>Eukaryota</taxon>
        <taxon>Metazoa</taxon>
        <taxon>Ecdysozoa</taxon>
        <taxon>Nematoda</taxon>
        <taxon>Chromadorea</taxon>
        <taxon>Rhabditida</taxon>
        <taxon>Spirurina</taxon>
        <taxon>Ascaridomorpha</taxon>
        <taxon>Ascaridoidea</taxon>
        <taxon>Ascarididae</taxon>
        <taxon>Parascaris</taxon>
    </lineage>
</organism>
<feature type="signal peptide" evidence="1">
    <location>
        <begin position="1"/>
        <end position="23"/>
    </location>
</feature>
<evidence type="ECO:0000256" key="1">
    <source>
        <dbReference type="SAM" id="SignalP"/>
    </source>
</evidence>
<keyword evidence="1" id="KW-0732">Signal</keyword>
<evidence type="ECO:0000313" key="3">
    <source>
        <dbReference type="WBParaSite" id="PgB05_g101_t01"/>
    </source>
</evidence>
<sequence>PERSVLLMRQIIMLLCYSLTTVGRRENLSCDTIKCKYSFQYTSLAIFGITQRCVMYFTELNKITADFDRILRKIDGTADPYDCSTADPRVQLHQQQFFITDYAKNRVILPFCSWQIYREVLFCKILWSRSNVQHVPRHPCLILDFEFNETADSLTLYCRGIRNDRRKFRQPSKARHNETLLAQKLQTCVDENESRRKFFVDDESNVECLFALSDYASNSNVYLLWDEVFIEKIMQQLRHLTRNSFPFYGDADDDLLSIMLYMRRTQIEEKRSWMGAVLASLAISALPSEGHFL</sequence>